<dbReference type="PANTHER" id="PTHR34384:SF5">
    <property type="entry name" value="L-2,3-DIAMINOPROPANOATE--CITRATE LIGASE"/>
    <property type="match status" value="1"/>
</dbReference>
<reference evidence="5 6" key="1">
    <citation type="submission" date="2018-03" db="EMBL/GenBank/DDBJ databases">
        <title>Genomic Encyclopedia of Type Strains, Phase III (KMG-III): the genomes of soil and plant-associated and newly described type strains.</title>
        <authorList>
            <person name="Whitman W."/>
        </authorList>
    </citation>
    <scope>NUCLEOTIDE SEQUENCE [LARGE SCALE GENOMIC DNA]</scope>
    <source>
        <strain evidence="5 6">CGMCC 4.7125</strain>
    </source>
</reference>
<dbReference type="InterPro" id="IPR022770">
    <property type="entry name" value="IucA/IucC-like_C"/>
</dbReference>
<dbReference type="InterPro" id="IPR007310">
    <property type="entry name" value="Aerobactin_biosyn_IucA/IucC_N"/>
</dbReference>
<evidence type="ECO:0000313" key="6">
    <source>
        <dbReference type="Proteomes" id="UP000238362"/>
    </source>
</evidence>
<dbReference type="Gene3D" id="1.10.510.40">
    <property type="match status" value="1"/>
</dbReference>
<dbReference type="Pfam" id="PF06276">
    <property type="entry name" value="FhuF"/>
    <property type="match status" value="1"/>
</dbReference>
<dbReference type="Pfam" id="PF04183">
    <property type="entry name" value="IucA_IucC"/>
    <property type="match status" value="1"/>
</dbReference>
<protein>
    <submittedName>
        <fullName evidence="5">Siderophore synthetase component</fullName>
    </submittedName>
</protein>
<dbReference type="GO" id="GO:0019290">
    <property type="term" value="P:siderophore biosynthetic process"/>
    <property type="evidence" value="ECO:0007669"/>
    <property type="project" value="InterPro"/>
</dbReference>
<proteinExistence type="inferred from homology"/>
<evidence type="ECO:0000256" key="1">
    <source>
        <dbReference type="ARBA" id="ARBA00004924"/>
    </source>
</evidence>
<gene>
    <name evidence="5" type="ORF">B0I33_102475</name>
</gene>
<accession>A0A2T0M177</accession>
<organism evidence="5 6">
    <name type="scientific">Prauserella shujinwangii</name>
    <dbReference type="NCBI Taxonomy" id="1453103"/>
    <lineage>
        <taxon>Bacteria</taxon>
        <taxon>Bacillati</taxon>
        <taxon>Actinomycetota</taxon>
        <taxon>Actinomycetes</taxon>
        <taxon>Pseudonocardiales</taxon>
        <taxon>Pseudonocardiaceae</taxon>
        <taxon>Prauserella</taxon>
    </lineage>
</organism>
<dbReference type="AlphaFoldDB" id="A0A2T0M177"/>
<dbReference type="RefSeq" id="WP_106177443.1">
    <property type="nucleotide sequence ID" value="NZ_PVNH01000002.1"/>
</dbReference>
<keyword evidence="6" id="KW-1185">Reference proteome</keyword>
<comment type="similarity">
    <text evidence="2">Belongs to the IucA/IucC family.</text>
</comment>
<comment type="pathway">
    <text evidence="1">Siderophore biosynthesis.</text>
</comment>
<dbReference type="PANTHER" id="PTHR34384">
    <property type="entry name" value="L-2,3-DIAMINOPROPANOATE--CITRATE LIGASE"/>
    <property type="match status" value="1"/>
</dbReference>
<sequence>MTGALRTARRAARQRLLNAYLRETGVHDVPEGRWRLTLPCTGRALTVEVRHRCAFGHHEYAEDTEPGHTGFVTALLAEVEALTGFPGAQRLAGAVASSIAHTARYLACRPARAPADPHARTRHAEQSVLFGHPFHPTPKSSEGFTPDDLARYAPELGAEFVLHYFAVAPELLLDVRVAPGPWVPDDVAARVPPGFLPLPAHPWQARHLLARPGVADLVRSGTLRPLGPLGGPVHPTSSVRTVCDPAFPTCWKLPLGVRITNFVRNNPVEQVRRATDAARLAELLPRHPGFGVLRETGFRTLDPDRVGAGLAADFAVLYRENPFAHNGQAPEVLASLLEHPDRLGRLVRRAGDVAEWLRRYLRISLVPLLSVFATDGFAFEAHVQNSLLCTEDGWPVRFWVRDLEGAAVSRKRLRHHVVPPDSPALYEEAEAWQRLRYHAVTNHLGHLVHVLGDHTGAGERRLWAVARDTLADCPAAAGLLAYSVLPAKANLVSRFTERGETPCYVDVPNPLRERP</sequence>
<evidence type="ECO:0000259" key="3">
    <source>
        <dbReference type="Pfam" id="PF04183"/>
    </source>
</evidence>
<feature type="domain" description="Aerobactin siderophore biosynthesis IucA/IucC N-terminal" evidence="3">
    <location>
        <begin position="123"/>
        <end position="337"/>
    </location>
</feature>
<dbReference type="InterPro" id="IPR037455">
    <property type="entry name" value="LucA/IucC-like"/>
</dbReference>
<evidence type="ECO:0000313" key="5">
    <source>
        <dbReference type="EMBL" id="PRX50354.1"/>
    </source>
</evidence>
<evidence type="ECO:0000256" key="2">
    <source>
        <dbReference type="ARBA" id="ARBA00007832"/>
    </source>
</evidence>
<comment type="caution">
    <text evidence="5">The sequence shown here is derived from an EMBL/GenBank/DDBJ whole genome shotgun (WGS) entry which is preliminary data.</text>
</comment>
<dbReference type="Proteomes" id="UP000238362">
    <property type="component" value="Unassembled WGS sequence"/>
</dbReference>
<dbReference type="OrthoDB" id="495728at2"/>
<feature type="domain" description="Aerobactin siderophore biosynthesis IucA/IucC-like C-terminal" evidence="4">
    <location>
        <begin position="355"/>
        <end position="496"/>
    </location>
</feature>
<dbReference type="GO" id="GO:0016881">
    <property type="term" value="F:acid-amino acid ligase activity"/>
    <property type="evidence" value="ECO:0007669"/>
    <property type="project" value="UniProtKB-ARBA"/>
</dbReference>
<dbReference type="Gene3D" id="6.10.250.3370">
    <property type="match status" value="1"/>
</dbReference>
<dbReference type="EMBL" id="PVNH01000002">
    <property type="protein sequence ID" value="PRX50354.1"/>
    <property type="molecule type" value="Genomic_DNA"/>
</dbReference>
<name>A0A2T0M177_9PSEU</name>
<evidence type="ECO:0000259" key="4">
    <source>
        <dbReference type="Pfam" id="PF06276"/>
    </source>
</evidence>